<evidence type="ECO:0000313" key="2">
    <source>
        <dbReference type="Proteomes" id="UP000207598"/>
    </source>
</evidence>
<proteinExistence type="predicted"/>
<organism evidence="1 2">
    <name type="scientific">Maliponia aquimaris</name>
    <dbReference type="NCBI Taxonomy" id="1673631"/>
    <lineage>
        <taxon>Bacteria</taxon>
        <taxon>Pseudomonadati</taxon>
        <taxon>Pseudomonadota</taxon>
        <taxon>Alphaproteobacteria</taxon>
        <taxon>Rhodobacterales</taxon>
        <taxon>Paracoccaceae</taxon>
        <taxon>Maliponia</taxon>
    </lineage>
</organism>
<accession>A0A238KIR2</accession>
<evidence type="ECO:0000313" key="1">
    <source>
        <dbReference type="EMBL" id="SMX42554.1"/>
    </source>
</evidence>
<gene>
    <name evidence="1" type="ORF">MAA8898_02646</name>
</gene>
<keyword evidence="2" id="KW-1185">Reference proteome</keyword>
<protein>
    <submittedName>
        <fullName evidence="1">Uncharacterized protein</fullName>
    </submittedName>
</protein>
<dbReference type="EMBL" id="FXYF01000006">
    <property type="protein sequence ID" value="SMX42554.1"/>
    <property type="molecule type" value="Genomic_DNA"/>
</dbReference>
<dbReference type="AlphaFoldDB" id="A0A238KIR2"/>
<reference evidence="1 2" key="1">
    <citation type="submission" date="2017-05" db="EMBL/GenBank/DDBJ databases">
        <authorList>
            <person name="Song R."/>
            <person name="Chenine A.L."/>
            <person name="Ruprecht R.M."/>
        </authorList>
    </citation>
    <scope>NUCLEOTIDE SEQUENCE [LARGE SCALE GENOMIC DNA]</scope>
    <source>
        <strain evidence="1 2">CECT 8898</strain>
    </source>
</reference>
<name>A0A238KIR2_9RHOB</name>
<dbReference type="Proteomes" id="UP000207598">
    <property type="component" value="Unassembled WGS sequence"/>
</dbReference>
<sequence>MQDHDTADKARQIAALARFGGFIALDDLGYPVQLIDFLSHFEVIERLAREIVTELDGLES</sequence>